<dbReference type="PANTHER" id="PTHR39327:SF1">
    <property type="entry name" value="BLR5470 PROTEIN"/>
    <property type="match status" value="1"/>
</dbReference>
<dbReference type="Pfam" id="PF06035">
    <property type="entry name" value="Peptidase_C93"/>
    <property type="match status" value="1"/>
</dbReference>
<dbReference type="PROSITE" id="PS51257">
    <property type="entry name" value="PROKAR_LIPOPROTEIN"/>
    <property type="match status" value="1"/>
</dbReference>
<dbReference type="AlphaFoldDB" id="A0A845QFJ6"/>
<proteinExistence type="predicted"/>
<keyword evidence="2" id="KW-0732">Signal</keyword>
<comment type="caution">
    <text evidence="3">The sequence shown here is derived from an EMBL/GenBank/DDBJ whole genome shotgun (WGS) entry which is preliminary data.</text>
</comment>
<protein>
    <submittedName>
        <fullName evidence="3">Transglutaminase</fullName>
    </submittedName>
</protein>
<dbReference type="EMBL" id="WXYQ01000012">
    <property type="protein sequence ID" value="NBG96896.1"/>
    <property type="molecule type" value="Genomic_DNA"/>
</dbReference>
<feature type="signal peptide" evidence="2">
    <location>
        <begin position="1"/>
        <end position="17"/>
    </location>
</feature>
<name>A0A845QFJ6_9HYPH</name>
<gene>
    <name evidence="3" type="ORF">GTQ45_14245</name>
</gene>
<keyword evidence="4" id="KW-1185">Reference proteome</keyword>
<evidence type="ECO:0000256" key="1">
    <source>
        <dbReference type="SAM" id="MobiDB-lite"/>
    </source>
</evidence>
<organism evidence="3 4">
    <name type="scientific">Pyruvatibacter mobilis</name>
    <dbReference type="NCBI Taxonomy" id="1712261"/>
    <lineage>
        <taxon>Bacteria</taxon>
        <taxon>Pseudomonadati</taxon>
        <taxon>Pseudomonadota</taxon>
        <taxon>Alphaproteobacteria</taxon>
        <taxon>Hyphomicrobiales</taxon>
        <taxon>Parvibaculaceae</taxon>
        <taxon>Pyruvatibacter</taxon>
    </lineage>
</organism>
<evidence type="ECO:0000313" key="4">
    <source>
        <dbReference type="Proteomes" id="UP000470384"/>
    </source>
</evidence>
<evidence type="ECO:0000256" key="2">
    <source>
        <dbReference type="SAM" id="SignalP"/>
    </source>
</evidence>
<accession>A0A845QFJ6</accession>
<feature type="compositionally biased region" description="Polar residues" evidence="1">
    <location>
        <begin position="230"/>
        <end position="242"/>
    </location>
</feature>
<dbReference type="OrthoDB" id="7206808at2"/>
<evidence type="ECO:0000313" key="3">
    <source>
        <dbReference type="EMBL" id="NBG96896.1"/>
    </source>
</evidence>
<dbReference type="Proteomes" id="UP000470384">
    <property type="component" value="Unassembled WGS sequence"/>
</dbReference>
<feature type="region of interest" description="Disordered" evidence="1">
    <location>
        <begin position="230"/>
        <end position="252"/>
    </location>
</feature>
<dbReference type="GeneID" id="300654261"/>
<dbReference type="Gene3D" id="3.10.620.30">
    <property type="match status" value="1"/>
</dbReference>
<feature type="chain" id="PRO_5032703343" evidence="2">
    <location>
        <begin position="18"/>
        <end position="252"/>
    </location>
</feature>
<dbReference type="RefSeq" id="WP_160588897.1">
    <property type="nucleotide sequence ID" value="NZ_BMHN01000001.1"/>
</dbReference>
<dbReference type="PANTHER" id="PTHR39327">
    <property type="match status" value="1"/>
</dbReference>
<dbReference type="InterPro" id="IPR010319">
    <property type="entry name" value="Transglutaminase-like_Cys_pept"/>
</dbReference>
<sequence>MIILRSVLMLAVVVVLAACQTTGGTAATLTSNSASAMAPNAAPAMKEGARARPPIGYVGFCLRHREDCQPADSSLTTASTGMAAGMQRAANAPAAVALTAGKWRELNEVNSYFNSTIRPVNDIDLVQKIEWWDYAINSAGDCEDYVLEKRRALIARGWPADALLITVVRQLNGEGHAVLTVVTDKGDLILDNMTMGIVSFDKAPYTWLMRQSRQHPMHWVKLNGEGTAARTASTKASDTRSPSFVAEGPSGL</sequence>
<reference evidence="3 4" key="1">
    <citation type="journal article" date="2016" name="Int. J. Syst. Evol. Microbiol.">
        <title>Pyruvatibacter mobilis gen. nov., sp. nov., a marine bacterium from the culture broth of Picochlorum sp. 122.</title>
        <authorList>
            <person name="Wang G."/>
            <person name="Tang M."/>
            <person name="Wu H."/>
            <person name="Dai S."/>
            <person name="Li T."/>
            <person name="Chen C."/>
            <person name="He H."/>
            <person name="Fan J."/>
            <person name="Xiang W."/>
            <person name="Li X."/>
        </authorList>
    </citation>
    <scope>NUCLEOTIDE SEQUENCE [LARGE SCALE GENOMIC DNA]</scope>
    <source>
        <strain evidence="3 4">GYP-11</strain>
    </source>
</reference>